<dbReference type="FunFam" id="3.10.280.10:FF:000007">
    <property type="entry name" value="Regulatory protein SUAPRGA1"/>
    <property type="match status" value="1"/>
</dbReference>
<dbReference type="EMBL" id="CAJHIT010000007">
    <property type="protein sequence ID" value="CAD6503090.1"/>
    <property type="molecule type" value="Genomic_DNA"/>
</dbReference>
<evidence type="ECO:0000256" key="1">
    <source>
        <dbReference type="SAM" id="MobiDB-lite"/>
    </source>
</evidence>
<evidence type="ECO:0000313" key="2">
    <source>
        <dbReference type="EMBL" id="CAD6503090.1"/>
    </source>
</evidence>
<dbReference type="InterPro" id="IPR003428">
    <property type="entry name" value="MAM33"/>
</dbReference>
<reference evidence="2" key="1">
    <citation type="submission" date="2020-10" db="EMBL/GenBank/DDBJ databases">
        <authorList>
            <person name="Muller C M."/>
        </authorList>
    </citation>
    <scope>NUCLEOTIDE SEQUENCE</scope>
    <source>
        <strain evidence="2">THUN-12</strain>
    </source>
</reference>
<feature type="region of interest" description="Disordered" evidence="1">
    <location>
        <begin position="136"/>
        <end position="172"/>
    </location>
</feature>
<sequence length="286" mass="32244">MMLSVRAIARVASSRTVYQTSNFSAVTKCIPFYSASRSHPASRPILKQISHFSVSSISRSKKAGGDEDLVAKLQSEIDLENDIKEDSSQPQSIKDYLSNSPFSITDIPGQEDVTLKRTYGDEKIQITFSIADLNMDPDPEFNDRAFGDEEEEGNEESNEQKTPEESEEEPALPNRLNIIVEKPNHGALLIDAAVQDAVVMIENVFHYPDAAHAYAKSPEKLHERQDLYVGPPFGNLDEDLQVLFERYLDERGINSALALFVPDYIDAKEQKEYVRWLENVKKFVKA</sequence>
<dbReference type="Pfam" id="PF02330">
    <property type="entry name" value="MAM33"/>
    <property type="match status" value="1"/>
</dbReference>
<evidence type="ECO:0000313" key="3">
    <source>
        <dbReference type="Proteomes" id="UP000683417"/>
    </source>
</evidence>
<dbReference type="Proteomes" id="UP000683417">
    <property type="component" value="Unassembled WGS sequence"/>
</dbReference>
<gene>
    <name evidence="2" type="ORF">BGTH12_LOCUS4448</name>
</gene>
<dbReference type="PANTHER" id="PTHR10826:SF1">
    <property type="entry name" value="COMPLEMENT COMPONENT 1 Q SUBCOMPONENT-BINDING PROTEIN, MITOCHONDRIAL"/>
    <property type="match status" value="1"/>
</dbReference>
<proteinExistence type="predicted"/>
<dbReference type="AlphaFoldDB" id="A0A9W4GGP8"/>
<name>A0A9W4GGP8_BLUGR</name>
<dbReference type="PANTHER" id="PTHR10826">
    <property type="entry name" value="COMPLEMENT COMPONENT 1"/>
    <property type="match status" value="1"/>
</dbReference>
<comment type="caution">
    <text evidence="2">The sequence shown here is derived from an EMBL/GenBank/DDBJ whole genome shotgun (WGS) entry which is preliminary data.</text>
</comment>
<dbReference type="GO" id="GO:0005759">
    <property type="term" value="C:mitochondrial matrix"/>
    <property type="evidence" value="ECO:0007669"/>
    <property type="project" value="InterPro"/>
</dbReference>
<accession>A0A9W4GGP8</accession>
<feature type="compositionally biased region" description="Acidic residues" evidence="1">
    <location>
        <begin position="148"/>
        <end position="157"/>
    </location>
</feature>
<dbReference type="GO" id="GO:0042256">
    <property type="term" value="P:cytosolic ribosome assembly"/>
    <property type="evidence" value="ECO:0007669"/>
    <property type="project" value="TreeGrafter"/>
</dbReference>
<organism evidence="2 3">
    <name type="scientific">Blumeria graminis f. sp. triticale</name>
    <dbReference type="NCBI Taxonomy" id="1689686"/>
    <lineage>
        <taxon>Eukaryota</taxon>
        <taxon>Fungi</taxon>
        <taxon>Dikarya</taxon>
        <taxon>Ascomycota</taxon>
        <taxon>Pezizomycotina</taxon>
        <taxon>Leotiomycetes</taxon>
        <taxon>Erysiphales</taxon>
        <taxon>Erysiphaceae</taxon>
        <taxon>Blumeria</taxon>
    </lineage>
</organism>
<protein>
    <submittedName>
        <fullName evidence="2">BgTH12-02759</fullName>
    </submittedName>
</protein>